<keyword evidence="3" id="KW-1284">Encapsulin nanocompartment</keyword>
<dbReference type="EMBL" id="CP108135">
    <property type="protein sequence ID" value="WTP69651.1"/>
    <property type="molecule type" value="Genomic_DNA"/>
</dbReference>
<gene>
    <name evidence="5" type="ORF">OG560_31205</name>
</gene>
<evidence type="ECO:0000313" key="5">
    <source>
        <dbReference type="EMBL" id="WTP69651.1"/>
    </source>
</evidence>
<proteinExistence type="inferred from homology"/>
<dbReference type="Proteomes" id="UP001622496">
    <property type="component" value="Chromosome"/>
</dbReference>
<sequence length="174" mass="17909">MSDAVREPVVVRPVVARLTGAAVVLVATVEPGGECHAAAGATGLPDGSSHPPLPLPADARDCPTAVSQALNRLRPAGVDGPNRLLLGAEATGTSDHGYPVATHPARQLDGPILWAPAVKGGVPLSTRGGDVELCLGQDLSIGYLDHDATSTRLHFHQPFTFRMPTPEAVVSLIA</sequence>
<dbReference type="NCBIfam" id="NF041155">
    <property type="entry name" value="encap_f1"/>
    <property type="match status" value="1"/>
</dbReference>
<reference evidence="5 6" key="1">
    <citation type="submission" date="2022-10" db="EMBL/GenBank/DDBJ databases">
        <title>The complete genomes of actinobacterial strains from the NBC collection.</title>
        <authorList>
            <person name="Joergensen T.S."/>
            <person name="Alvarez Arevalo M."/>
            <person name="Sterndorff E.B."/>
            <person name="Faurdal D."/>
            <person name="Vuksanovic O."/>
            <person name="Mourched A.-S."/>
            <person name="Charusanti P."/>
            <person name="Shaw S."/>
            <person name="Blin K."/>
            <person name="Weber T."/>
        </authorList>
    </citation>
    <scope>NUCLEOTIDE SEQUENCE [LARGE SCALE GENOMIC DNA]</scope>
    <source>
        <strain evidence="5 6">NBC_00185</strain>
    </source>
</reference>
<comment type="subcellular location">
    <subcellularLocation>
        <location evidence="1">Encapsulin nanocompartment</location>
    </subcellularLocation>
</comment>
<organism evidence="5 6">
    <name type="scientific">[Kitasatospora] papulosa</name>
    <dbReference type="NCBI Taxonomy" id="1464011"/>
    <lineage>
        <taxon>Bacteria</taxon>
        <taxon>Bacillati</taxon>
        <taxon>Actinomycetota</taxon>
        <taxon>Actinomycetes</taxon>
        <taxon>Kitasatosporales</taxon>
        <taxon>Streptomycetaceae</taxon>
        <taxon>Streptomyces</taxon>
    </lineage>
</organism>
<evidence type="ECO:0000313" key="6">
    <source>
        <dbReference type="Proteomes" id="UP001622496"/>
    </source>
</evidence>
<keyword evidence="6" id="KW-1185">Reference proteome</keyword>
<evidence type="ECO:0000256" key="2">
    <source>
        <dbReference type="ARBA" id="ARBA00033743"/>
    </source>
</evidence>
<evidence type="ECO:0000256" key="1">
    <source>
        <dbReference type="ARBA" id="ARBA00033738"/>
    </source>
</evidence>
<accession>A0ABZ1KDG7</accession>
<dbReference type="PANTHER" id="PTHR37165">
    <property type="entry name" value="PEPTIDASE U56 FAMILY"/>
    <property type="match status" value="1"/>
</dbReference>
<dbReference type="InterPro" id="IPR007544">
    <property type="entry name" value="ENCAP"/>
</dbReference>
<name>A0ABZ1KDG7_9ACTN</name>
<dbReference type="PANTHER" id="PTHR37165:SF1">
    <property type="entry name" value="TYPE 1 ENCAPSULIN SHELL PROTEIN"/>
    <property type="match status" value="1"/>
</dbReference>
<comment type="similarity">
    <text evidence="2">Belongs to the encapsulin family. Family 1 subfamily.</text>
</comment>
<dbReference type="InterPro" id="IPR051429">
    <property type="entry name" value="Encapsulin_nc"/>
</dbReference>
<evidence type="ECO:0000256" key="4">
    <source>
        <dbReference type="ARBA" id="ARBA00050023"/>
    </source>
</evidence>
<evidence type="ECO:0000256" key="3">
    <source>
        <dbReference type="ARBA" id="ARBA00033787"/>
    </source>
</evidence>
<dbReference type="Gene3D" id="3.30.2320.10">
    <property type="entry name" value="hypothetical protein PF0899 domain"/>
    <property type="match status" value="1"/>
</dbReference>
<protein>
    <recommendedName>
        <fullName evidence="4">Type 1 encapsulin shell protein</fullName>
    </recommendedName>
</protein>
<dbReference type="Pfam" id="PF04454">
    <property type="entry name" value="Linocin_M18"/>
    <property type="match status" value="1"/>
</dbReference>